<accession>A0A1H1HYZ9</accession>
<keyword evidence="3" id="KW-0813">Transport</keyword>
<dbReference type="SUPFAM" id="SSF53850">
    <property type="entry name" value="Periplasmic binding protein-like II"/>
    <property type="match status" value="1"/>
</dbReference>
<dbReference type="PANTHER" id="PTHR30024">
    <property type="entry name" value="ALIPHATIC SULFONATES-BINDING PROTEIN-RELATED"/>
    <property type="match status" value="1"/>
</dbReference>
<dbReference type="InterPro" id="IPR015168">
    <property type="entry name" value="SsuA/THI5"/>
</dbReference>
<evidence type="ECO:0000256" key="6">
    <source>
        <dbReference type="ARBA" id="ARBA00070228"/>
    </source>
</evidence>
<comment type="similarity">
    <text evidence="2">Belongs to the bacterial solute-binding protein SsuA/TauA family.</text>
</comment>
<dbReference type="FunFam" id="3.40.190.10:FF:000050">
    <property type="entry name" value="Sulfonate ABC transporter substrate-binding protein"/>
    <property type="match status" value="1"/>
</dbReference>
<dbReference type="Proteomes" id="UP000183487">
    <property type="component" value="Unassembled WGS sequence"/>
</dbReference>
<gene>
    <name evidence="8" type="ORF">SAMN05443245_4441</name>
</gene>
<evidence type="ECO:0000256" key="1">
    <source>
        <dbReference type="ARBA" id="ARBA00004418"/>
    </source>
</evidence>
<name>A0A1H1HYZ9_9BURK</name>
<dbReference type="EMBL" id="FNKP01000002">
    <property type="protein sequence ID" value="SDR30539.1"/>
    <property type="molecule type" value="Genomic_DNA"/>
</dbReference>
<dbReference type="InterPro" id="IPR010067">
    <property type="entry name" value="ABC_SsuA_sub-bd"/>
</dbReference>
<protein>
    <recommendedName>
        <fullName evidence="6">Putative aliphatic sulfonates-binding protein</fullName>
    </recommendedName>
</protein>
<sequence>MKSVYKRVSIFYIFDDCLFSDGTYSMQTIFSPSRHLRRLCISLSLIGGVLSAGLAQANETISISYQRSSTLFILLKRTGELEKKLKPLGYDVSWHEFSTGLLQSLNAGSVDLHADVADAFALFTQAANAPLTYYAEETAAPSAQAIIVPPDSPIHSVADLKGKRVAVAKGSGCNYLLLSALAKAGLTINDIQVRYLEAPDALAAFRGGNIDAWAIWDPFLGAQQRDAHVRVIADGSNGVAQYNRFYTATTSFADKHPDVLRIVFDELNTTGKWVKTHPQEAAQILGPLWGNIPEATVELANGRRSYDIVPVRRDQLAEQQRIADTYHAAGLIPVALKASDIRIWTPPPAK</sequence>
<comment type="function">
    <text evidence="5">Part of a binding-protein-dependent transport system for aliphatic sulfonates. Putative binding protein.</text>
</comment>
<proteinExistence type="inferred from homology"/>
<dbReference type="InterPro" id="IPR001638">
    <property type="entry name" value="Solute-binding_3/MltF_N"/>
</dbReference>
<dbReference type="PANTHER" id="PTHR30024:SF42">
    <property type="entry name" value="ALIPHATIC SULFONATES-BINDING PROTEIN-RELATED"/>
    <property type="match status" value="1"/>
</dbReference>
<comment type="subcellular location">
    <subcellularLocation>
        <location evidence="1">Periplasm</location>
    </subcellularLocation>
</comment>
<dbReference type="Gene3D" id="3.40.190.10">
    <property type="entry name" value="Periplasmic binding protein-like II"/>
    <property type="match status" value="2"/>
</dbReference>
<dbReference type="NCBIfam" id="TIGR01728">
    <property type="entry name" value="SsuA_fam"/>
    <property type="match status" value="1"/>
</dbReference>
<dbReference type="Pfam" id="PF09084">
    <property type="entry name" value="NMT1"/>
    <property type="match status" value="1"/>
</dbReference>
<dbReference type="SMART" id="SM00062">
    <property type="entry name" value="PBPb"/>
    <property type="match status" value="1"/>
</dbReference>
<evidence type="ECO:0000313" key="8">
    <source>
        <dbReference type="EMBL" id="SDR30539.1"/>
    </source>
</evidence>
<evidence type="ECO:0000313" key="9">
    <source>
        <dbReference type="Proteomes" id="UP000183487"/>
    </source>
</evidence>
<keyword evidence="4" id="KW-0732">Signal</keyword>
<dbReference type="GO" id="GO:0042597">
    <property type="term" value="C:periplasmic space"/>
    <property type="evidence" value="ECO:0007669"/>
    <property type="project" value="UniProtKB-SubCell"/>
</dbReference>
<evidence type="ECO:0000259" key="7">
    <source>
        <dbReference type="SMART" id="SM00062"/>
    </source>
</evidence>
<keyword evidence="9" id="KW-1185">Reference proteome</keyword>
<dbReference type="GO" id="GO:0042626">
    <property type="term" value="F:ATPase-coupled transmembrane transporter activity"/>
    <property type="evidence" value="ECO:0007669"/>
    <property type="project" value="InterPro"/>
</dbReference>
<evidence type="ECO:0000256" key="2">
    <source>
        <dbReference type="ARBA" id="ARBA00010742"/>
    </source>
</evidence>
<feature type="domain" description="Solute-binding protein family 3/N-terminal" evidence="7">
    <location>
        <begin position="60"/>
        <end position="277"/>
    </location>
</feature>
<dbReference type="AlphaFoldDB" id="A0A1H1HYZ9"/>
<evidence type="ECO:0000256" key="4">
    <source>
        <dbReference type="ARBA" id="ARBA00022729"/>
    </source>
</evidence>
<organism evidence="8 9">
    <name type="scientific">Paraburkholderia fungorum</name>
    <dbReference type="NCBI Taxonomy" id="134537"/>
    <lineage>
        <taxon>Bacteria</taxon>
        <taxon>Pseudomonadati</taxon>
        <taxon>Pseudomonadota</taxon>
        <taxon>Betaproteobacteria</taxon>
        <taxon>Burkholderiales</taxon>
        <taxon>Burkholderiaceae</taxon>
        <taxon>Paraburkholderia</taxon>
    </lineage>
</organism>
<evidence type="ECO:0000256" key="3">
    <source>
        <dbReference type="ARBA" id="ARBA00022448"/>
    </source>
</evidence>
<dbReference type="GO" id="GO:0016020">
    <property type="term" value="C:membrane"/>
    <property type="evidence" value="ECO:0007669"/>
    <property type="project" value="InterPro"/>
</dbReference>
<reference evidence="9" key="1">
    <citation type="submission" date="2016-10" db="EMBL/GenBank/DDBJ databases">
        <authorList>
            <person name="Varghese N."/>
            <person name="Submissions S."/>
        </authorList>
    </citation>
    <scope>NUCLEOTIDE SEQUENCE [LARGE SCALE GENOMIC DNA]</scope>
    <source>
        <strain evidence="9">GAS106B</strain>
    </source>
</reference>
<evidence type="ECO:0000256" key="5">
    <source>
        <dbReference type="ARBA" id="ARBA00055538"/>
    </source>
</evidence>